<evidence type="ECO:0000256" key="2">
    <source>
        <dbReference type="ARBA" id="ARBA00009784"/>
    </source>
</evidence>
<evidence type="ECO:0000313" key="9">
    <source>
        <dbReference type="Proteomes" id="UP000681075"/>
    </source>
</evidence>
<evidence type="ECO:0000256" key="4">
    <source>
        <dbReference type="ARBA" id="ARBA00022692"/>
    </source>
</evidence>
<keyword evidence="5 7" id="KW-1133">Transmembrane helix</keyword>
<comment type="caution">
    <text evidence="7">Lacks conserved residue(s) required for the propagation of feature annotation.</text>
</comment>
<comment type="similarity">
    <text evidence="2 7">Belongs to the UPF0056 (MarC) family.</text>
</comment>
<feature type="transmembrane region" description="Helical" evidence="7">
    <location>
        <begin position="12"/>
        <end position="32"/>
    </location>
</feature>
<dbReference type="AlphaFoldDB" id="A0A8S8XBX5"/>
<sequence length="218" mass="23051">MLHALSDHFLIVFAALFPIINPPGTALLFLALTRHLQKQDRALLAKWVAIYSSIIMAVSLAIGSSFLQLFGISVPILRIAGGLVVTLSGWQLLRAPASGPVAGGVSTGDGTDLKQFAFYPLTLPLTTGPGTIAVTIALSTGRSQRADMTSYALGSLAAVLAMGLLIFVSYRFADRIGSALGKSGTDALARLFAFILICIGVQLFWSGFTEAWLSLPVR</sequence>
<dbReference type="InterPro" id="IPR002771">
    <property type="entry name" value="Multi_antbiot-R_MarC"/>
</dbReference>
<feature type="transmembrane region" description="Helical" evidence="7">
    <location>
        <begin position="191"/>
        <end position="208"/>
    </location>
</feature>
<keyword evidence="9" id="KW-1185">Reference proteome</keyword>
<feature type="transmembrane region" description="Helical" evidence="7">
    <location>
        <begin position="150"/>
        <end position="170"/>
    </location>
</feature>
<evidence type="ECO:0000256" key="3">
    <source>
        <dbReference type="ARBA" id="ARBA00022475"/>
    </source>
</evidence>
<dbReference type="Pfam" id="PF01914">
    <property type="entry name" value="MarC"/>
    <property type="match status" value="1"/>
</dbReference>
<evidence type="ECO:0000313" key="8">
    <source>
        <dbReference type="EMBL" id="GIL40214.1"/>
    </source>
</evidence>
<keyword evidence="3" id="KW-1003">Cell membrane</keyword>
<comment type="subcellular location">
    <subcellularLocation>
        <location evidence="1 7">Cell membrane</location>
        <topology evidence="1 7">Multi-pass membrane protein</topology>
    </subcellularLocation>
</comment>
<organism evidence="8 9">
    <name type="scientific">Roseiterribacter gracilis</name>
    <dbReference type="NCBI Taxonomy" id="2812848"/>
    <lineage>
        <taxon>Bacteria</taxon>
        <taxon>Pseudomonadati</taxon>
        <taxon>Pseudomonadota</taxon>
        <taxon>Alphaproteobacteria</taxon>
        <taxon>Rhodospirillales</taxon>
        <taxon>Roseiterribacteraceae</taxon>
        <taxon>Roseiterribacter</taxon>
    </lineage>
</organism>
<gene>
    <name evidence="8" type="primary">mar</name>
    <name evidence="8" type="ORF">TMPK1_24510</name>
</gene>
<comment type="caution">
    <text evidence="8">The sequence shown here is derived from an EMBL/GenBank/DDBJ whole genome shotgun (WGS) entry which is preliminary data.</text>
</comment>
<evidence type="ECO:0000256" key="1">
    <source>
        <dbReference type="ARBA" id="ARBA00004651"/>
    </source>
</evidence>
<dbReference type="GO" id="GO:0005886">
    <property type="term" value="C:plasma membrane"/>
    <property type="evidence" value="ECO:0007669"/>
    <property type="project" value="UniProtKB-SubCell"/>
</dbReference>
<dbReference type="PANTHER" id="PTHR33508:SF1">
    <property type="entry name" value="UPF0056 MEMBRANE PROTEIN YHCE"/>
    <property type="match status" value="1"/>
</dbReference>
<reference evidence="8" key="1">
    <citation type="submission" date="2021-02" db="EMBL/GenBank/DDBJ databases">
        <title>Genome sequence of Rhodospirillales sp. strain TMPK1 isolated from soil.</title>
        <authorList>
            <person name="Nakai R."/>
            <person name="Kusada H."/>
            <person name="Tamaki H."/>
        </authorList>
    </citation>
    <scope>NUCLEOTIDE SEQUENCE</scope>
    <source>
        <strain evidence="8">TMPK1</strain>
    </source>
</reference>
<dbReference type="NCBIfam" id="TIGR00427">
    <property type="entry name" value="NAAT family transporter"/>
    <property type="match status" value="1"/>
</dbReference>
<dbReference type="Proteomes" id="UP000681075">
    <property type="component" value="Unassembled WGS sequence"/>
</dbReference>
<keyword evidence="4 7" id="KW-0812">Transmembrane</keyword>
<evidence type="ECO:0000256" key="6">
    <source>
        <dbReference type="ARBA" id="ARBA00023136"/>
    </source>
</evidence>
<keyword evidence="6 7" id="KW-0472">Membrane</keyword>
<evidence type="ECO:0000256" key="5">
    <source>
        <dbReference type="ARBA" id="ARBA00022989"/>
    </source>
</evidence>
<proteinExistence type="inferred from homology"/>
<accession>A0A8S8XBX5</accession>
<name>A0A8S8XBX5_9PROT</name>
<dbReference type="RefSeq" id="WP_420243322.1">
    <property type="nucleotide sequence ID" value="NZ_BOPV01000001.1"/>
</dbReference>
<dbReference type="PANTHER" id="PTHR33508">
    <property type="entry name" value="UPF0056 MEMBRANE PROTEIN YHCE"/>
    <property type="match status" value="1"/>
</dbReference>
<protein>
    <recommendedName>
        <fullName evidence="7">UPF0056 membrane protein</fullName>
    </recommendedName>
</protein>
<feature type="transmembrane region" description="Helical" evidence="7">
    <location>
        <begin position="44"/>
        <end position="70"/>
    </location>
</feature>
<dbReference type="EMBL" id="BOPV01000001">
    <property type="protein sequence ID" value="GIL40214.1"/>
    <property type="molecule type" value="Genomic_DNA"/>
</dbReference>
<evidence type="ECO:0000256" key="7">
    <source>
        <dbReference type="RuleBase" id="RU362048"/>
    </source>
</evidence>
<feature type="transmembrane region" description="Helical" evidence="7">
    <location>
        <begin position="116"/>
        <end position="138"/>
    </location>
</feature>